<organism evidence="2">
    <name type="scientific">Desertifilum tharense IPPAS B-1220</name>
    <dbReference type="NCBI Taxonomy" id="1781255"/>
    <lineage>
        <taxon>Bacteria</taxon>
        <taxon>Bacillati</taxon>
        <taxon>Cyanobacteriota</taxon>
        <taxon>Cyanophyceae</taxon>
        <taxon>Desertifilales</taxon>
        <taxon>Desertifilaceae</taxon>
        <taxon>Desertifilum</taxon>
    </lineage>
</organism>
<dbReference type="InterPro" id="IPR018588">
    <property type="entry name" value="Dihaem_cytochrome-c"/>
</dbReference>
<name>A0A1E5QFK0_9CYAN</name>
<evidence type="ECO:0000313" key="2">
    <source>
        <dbReference type="EMBL" id="OEJ73113.1"/>
    </source>
</evidence>
<evidence type="ECO:0000256" key="1">
    <source>
        <dbReference type="SAM" id="Phobius"/>
    </source>
</evidence>
<dbReference type="RefSeq" id="WP_069969254.1">
    <property type="nucleotide sequence ID" value="NZ_CM124774.1"/>
</dbReference>
<gene>
    <name evidence="2" type="ORF">BH720_21425</name>
</gene>
<keyword evidence="1" id="KW-1133">Transmembrane helix</keyword>
<comment type="caution">
    <text evidence="2">The sequence shown here is derived from an EMBL/GenBank/DDBJ whole genome shotgun (WGS) entry which is preliminary data.</text>
</comment>
<accession>A0A1E5QFK0</accession>
<proteinExistence type="predicted"/>
<keyword evidence="1" id="KW-0812">Transmembrane</keyword>
<dbReference type="STRING" id="1781255.BH720_21425"/>
<keyword evidence="1" id="KW-0472">Membrane</keyword>
<dbReference type="Pfam" id="PF09626">
    <property type="entry name" value="DHC"/>
    <property type="match status" value="1"/>
</dbReference>
<feature type="transmembrane region" description="Helical" evidence="1">
    <location>
        <begin position="21"/>
        <end position="41"/>
    </location>
</feature>
<protein>
    <submittedName>
        <fullName evidence="2">Diheme cytochrome C</fullName>
    </submittedName>
</protein>
<dbReference type="EMBL" id="MJGC01000099">
    <property type="protein sequence ID" value="OEJ73113.1"/>
    <property type="molecule type" value="Genomic_DNA"/>
</dbReference>
<sequence>MFRHFGFNKRCGQLRKWRSPLVLIILIAIWSIGLGSAFAIATAKIPPQTELVRQTKAVDPVLPRYSLGQQLYIENCGSCHIAIPPAVLPTQTWLELIQDPQHYGVRIQPLVDPQRLLIWNYLRIYSRPRSPEERTPYRIASSRFFNALHPNVQLPQPVNLKNCTSCHIGANEYDFRTLSPEWVD</sequence>
<reference evidence="2" key="1">
    <citation type="submission" date="2016-09" db="EMBL/GenBank/DDBJ databases">
        <title>Draft genome of thermotolerant cyanobacterium Desertifilum sp. strain IPPAS B-1220.</title>
        <authorList>
            <person name="Sinetova M.A."/>
            <person name="Bolakhan K."/>
            <person name="Zayadan B.K."/>
            <person name="Mironov K.S."/>
            <person name="Ustinova V."/>
            <person name="Kupriyanova E.V."/>
            <person name="Sidorov R.A."/>
            <person name="Skrypnik A.N."/>
            <person name="Gogoleva N.E."/>
            <person name="Gogolev Y.V."/>
            <person name="Los D.A."/>
        </authorList>
    </citation>
    <scope>NUCLEOTIDE SEQUENCE [LARGE SCALE GENOMIC DNA]</scope>
    <source>
        <strain evidence="2">IPPAS B-1220</strain>
    </source>
</reference>
<dbReference type="AlphaFoldDB" id="A0A1E5QFK0"/>
<dbReference type="OrthoDB" id="5296814at2"/>